<evidence type="ECO:0000313" key="1">
    <source>
        <dbReference type="EMBL" id="CAF1524574.1"/>
    </source>
</evidence>
<accession>A0A8S2UF22</accession>
<comment type="caution">
    <text evidence="2">The sequence shown here is derived from an EMBL/GenBank/DDBJ whole genome shotgun (WGS) entry which is preliminary data.</text>
</comment>
<dbReference type="AlphaFoldDB" id="A0A8S2UF22"/>
<gene>
    <name evidence="1" type="ORF">OVA965_LOCUS37948</name>
    <name evidence="2" type="ORF">TMI583_LOCUS39078</name>
</gene>
<feature type="non-terminal residue" evidence="2">
    <location>
        <position position="1"/>
    </location>
</feature>
<reference evidence="2" key="1">
    <citation type="submission" date="2021-02" db="EMBL/GenBank/DDBJ databases">
        <authorList>
            <person name="Nowell W R."/>
        </authorList>
    </citation>
    <scope>NUCLEOTIDE SEQUENCE</scope>
</reference>
<name>A0A8S2UF22_9BILA</name>
<evidence type="ECO:0000313" key="3">
    <source>
        <dbReference type="Proteomes" id="UP000682733"/>
    </source>
</evidence>
<evidence type="ECO:0000313" key="2">
    <source>
        <dbReference type="EMBL" id="CAF4311286.1"/>
    </source>
</evidence>
<protein>
    <submittedName>
        <fullName evidence="2">Uncharacterized protein</fullName>
    </submittedName>
</protein>
<dbReference type="EMBL" id="CAJNOK010036677">
    <property type="protein sequence ID" value="CAF1524574.1"/>
    <property type="molecule type" value="Genomic_DNA"/>
</dbReference>
<dbReference type="Proteomes" id="UP000682733">
    <property type="component" value="Unassembled WGS sequence"/>
</dbReference>
<dbReference type="EMBL" id="CAJOBA010058845">
    <property type="protein sequence ID" value="CAF4311286.1"/>
    <property type="molecule type" value="Genomic_DNA"/>
</dbReference>
<proteinExistence type="predicted"/>
<dbReference type="Proteomes" id="UP000677228">
    <property type="component" value="Unassembled WGS sequence"/>
</dbReference>
<organism evidence="2 3">
    <name type="scientific">Didymodactylos carnosus</name>
    <dbReference type="NCBI Taxonomy" id="1234261"/>
    <lineage>
        <taxon>Eukaryota</taxon>
        <taxon>Metazoa</taxon>
        <taxon>Spiralia</taxon>
        <taxon>Gnathifera</taxon>
        <taxon>Rotifera</taxon>
        <taxon>Eurotatoria</taxon>
        <taxon>Bdelloidea</taxon>
        <taxon>Philodinida</taxon>
        <taxon>Philodinidae</taxon>
        <taxon>Didymodactylos</taxon>
    </lineage>
</organism>
<sequence length="108" mass="12532">NSSIGFNCGKCKKFFHVKCSINIAFPNRIMLDLEQIFLTELFCNLCKNEYCQIAFCKILDKNTAKTIKDTDMELIKGQLALVLNKMNQIETQLSSLDNHDQDHMYNEF</sequence>